<keyword evidence="2" id="KW-1185">Reference proteome</keyword>
<organism evidence="1 2">
    <name type="scientific">Lithospermum erythrorhizon</name>
    <name type="common">Purple gromwell</name>
    <name type="synonym">Lithospermum officinale var. erythrorhizon</name>
    <dbReference type="NCBI Taxonomy" id="34254"/>
    <lineage>
        <taxon>Eukaryota</taxon>
        <taxon>Viridiplantae</taxon>
        <taxon>Streptophyta</taxon>
        <taxon>Embryophyta</taxon>
        <taxon>Tracheophyta</taxon>
        <taxon>Spermatophyta</taxon>
        <taxon>Magnoliopsida</taxon>
        <taxon>eudicotyledons</taxon>
        <taxon>Gunneridae</taxon>
        <taxon>Pentapetalae</taxon>
        <taxon>asterids</taxon>
        <taxon>lamiids</taxon>
        <taxon>Boraginales</taxon>
        <taxon>Boraginaceae</taxon>
        <taxon>Boraginoideae</taxon>
        <taxon>Lithospermeae</taxon>
        <taxon>Lithospermum</taxon>
    </lineage>
</organism>
<dbReference type="AlphaFoldDB" id="A0AAV3RVS3"/>
<gene>
    <name evidence="1" type="ORF">LIER_32342</name>
</gene>
<dbReference type="PANTHER" id="PTHR33116:SF86">
    <property type="entry name" value="REVERSE TRANSCRIPTASE DOMAIN-CONTAINING PROTEIN"/>
    <property type="match status" value="1"/>
</dbReference>
<sequence length="294" mass="33658">MFVDDTLLLGQATIQEATKFKKILIQYEIWSGQMISVEKSAIQFSPNVKQSTRNAISTLLGMSETASHGKYLGLPTTMGISKKAIFVSIVDKVKRKVVEWKSRLLSKAGKEIFIKSVLQAIPTLCKSKSEGGLGFRDLRTFNMDFLSKQAWRLITDPDSLLSRAYKERYFLSGSIRFAQLGQSPSYTWRSLIAVRDMLFQGIDRQIGNGQDINIWNQMWLPHTWSKVPITPCSEETKDWTVSDLIDQDIGVWKIDKVRLTFYEIDQHAILYPPLLNLHKSDMKNWPNHLKGILQ</sequence>
<comment type="caution">
    <text evidence="1">The sequence shown here is derived from an EMBL/GenBank/DDBJ whole genome shotgun (WGS) entry which is preliminary data.</text>
</comment>
<name>A0AAV3RVS3_LITER</name>
<proteinExistence type="predicted"/>
<reference evidence="1 2" key="1">
    <citation type="submission" date="2024-01" db="EMBL/GenBank/DDBJ databases">
        <title>The complete chloroplast genome sequence of Lithospermum erythrorhizon: insights into the phylogenetic relationship among Boraginaceae species and the maternal lineages of purple gromwells.</title>
        <authorList>
            <person name="Okada T."/>
            <person name="Watanabe K."/>
        </authorList>
    </citation>
    <scope>NUCLEOTIDE SEQUENCE [LARGE SCALE GENOMIC DNA]</scope>
</reference>
<evidence type="ECO:0000313" key="2">
    <source>
        <dbReference type="Proteomes" id="UP001454036"/>
    </source>
</evidence>
<evidence type="ECO:0008006" key="3">
    <source>
        <dbReference type="Google" id="ProtNLM"/>
    </source>
</evidence>
<dbReference type="PANTHER" id="PTHR33116">
    <property type="entry name" value="REVERSE TRANSCRIPTASE ZINC-BINDING DOMAIN-CONTAINING PROTEIN-RELATED-RELATED"/>
    <property type="match status" value="1"/>
</dbReference>
<evidence type="ECO:0000313" key="1">
    <source>
        <dbReference type="EMBL" id="GAA0185054.1"/>
    </source>
</evidence>
<dbReference type="Proteomes" id="UP001454036">
    <property type="component" value="Unassembled WGS sequence"/>
</dbReference>
<accession>A0AAV3RVS3</accession>
<protein>
    <recommendedName>
        <fullName evidence="3">Reverse transcriptase</fullName>
    </recommendedName>
</protein>
<dbReference type="EMBL" id="BAABME010012383">
    <property type="protein sequence ID" value="GAA0185054.1"/>
    <property type="molecule type" value="Genomic_DNA"/>
</dbReference>